<comment type="caution">
    <text evidence="1">The sequence shown here is derived from an EMBL/GenBank/DDBJ whole genome shotgun (WGS) entry which is preliminary data.</text>
</comment>
<dbReference type="Pfam" id="PF01026">
    <property type="entry name" value="TatD_DNase"/>
    <property type="match status" value="1"/>
</dbReference>
<dbReference type="Gene3D" id="3.20.20.140">
    <property type="entry name" value="Metal-dependent hydrolases"/>
    <property type="match status" value="1"/>
</dbReference>
<accession>A0A2T0AIW2</accession>
<keyword evidence="1" id="KW-0378">Hydrolase</keyword>
<dbReference type="SUPFAM" id="SSF51556">
    <property type="entry name" value="Metallo-dependent hydrolases"/>
    <property type="match status" value="1"/>
</dbReference>
<sequence>MLLRPLRASSTLLAPLLTRHMSSTPVSASSSRSGKSRTPHEDVLVLPIHNDLKELEDRDLLLVDTHTHVLSTWLAYKEKYPAGKHESIRAFVESTLQADSSNRISKVVDVWCEAPPVANWREVVEDLSALDNLNYRFVIGAHPDVAQHYTDEMERTFVEAHKHPHCVGWGEIGLDYYNQPASEVQKEVLRRQLRLAVQSGQDKAITIHTRKADADILPILKEEVPKEKRLHIHCFTDAPELADALLEHFPNLFIGITGVISYASNVNTAEVVRRLGKTCSPDSPAGLRILLETDAPYLAPANLPSKQIGMTSKQRYPFCHGGVLPWTAEFVAKVLNEGKEGGEKLWSTVDVLRQARENAKKCYGI</sequence>
<dbReference type="CDD" id="cd01310">
    <property type="entry name" value="TatD_DNAse"/>
    <property type="match status" value="1"/>
</dbReference>
<organism evidence="1 2">
    <name type="scientific">Rhodotorula toruloides</name>
    <name type="common">Yeast</name>
    <name type="synonym">Rhodosporidium toruloides</name>
    <dbReference type="NCBI Taxonomy" id="5286"/>
    <lineage>
        <taxon>Eukaryota</taxon>
        <taxon>Fungi</taxon>
        <taxon>Dikarya</taxon>
        <taxon>Basidiomycota</taxon>
        <taxon>Pucciniomycotina</taxon>
        <taxon>Microbotryomycetes</taxon>
        <taxon>Sporidiobolales</taxon>
        <taxon>Sporidiobolaceae</taxon>
        <taxon>Rhodotorula</taxon>
    </lineage>
</organism>
<evidence type="ECO:0000313" key="2">
    <source>
        <dbReference type="Proteomes" id="UP000239560"/>
    </source>
</evidence>
<gene>
    <name evidence="1" type="ORF">AAT19DRAFT_9016</name>
</gene>
<protein>
    <submittedName>
        <fullName evidence="1">Hydrolase</fullName>
    </submittedName>
</protein>
<dbReference type="InterPro" id="IPR001130">
    <property type="entry name" value="TatD-like"/>
</dbReference>
<name>A0A2T0AIW2_RHOTO</name>
<dbReference type="PANTHER" id="PTHR46363">
    <property type="entry name" value="DEOXYRIBONUCLEASE TATDN2-RELATED"/>
    <property type="match status" value="1"/>
</dbReference>
<proteinExistence type="predicted"/>
<dbReference type="PANTHER" id="PTHR46363:SF1">
    <property type="entry name" value="DEOXYRIBONUCLEASE TATDN2-RELATED"/>
    <property type="match status" value="1"/>
</dbReference>
<dbReference type="OrthoDB" id="6079689at2759"/>
<dbReference type="Proteomes" id="UP000239560">
    <property type="component" value="Unassembled WGS sequence"/>
</dbReference>
<dbReference type="AlphaFoldDB" id="A0A2T0AIW2"/>
<evidence type="ECO:0000313" key="1">
    <source>
        <dbReference type="EMBL" id="PRQ77948.1"/>
    </source>
</evidence>
<dbReference type="GO" id="GO:0016788">
    <property type="term" value="F:hydrolase activity, acting on ester bonds"/>
    <property type="evidence" value="ECO:0007669"/>
    <property type="project" value="InterPro"/>
</dbReference>
<reference evidence="1 2" key="1">
    <citation type="journal article" date="2018" name="Elife">
        <title>Functional genomics of lipid metabolism in the oleaginous yeast Rhodosporidium toruloides.</title>
        <authorList>
            <person name="Coradetti S.T."/>
            <person name="Pinel D."/>
            <person name="Geiselman G."/>
            <person name="Ito M."/>
            <person name="Mondo S."/>
            <person name="Reilly M.C."/>
            <person name="Cheng Y.F."/>
            <person name="Bauer S."/>
            <person name="Grigoriev I."/>
            <person name="Gladden J.M."/>
            <person name="Simmons B.A."/>
            <person name="Brem R."/>
            <person name="Arkin A.P."/>
            <person name="Skerker J.M."/>
        </authorList>
    </citation>
    <scope>NUCLEOTIDE SEQUENCE [LARGE SCALE GENOMIC DNA]</scope>
    <source>
        <strain evidence="1 2">NBRC 0880</strain>
    </source>
</reference>
<dbReference type="EMBL" id="LCTV02000001">
    <property type="protein sequence ID" value="PRQ77948.1"/>
    <property type="molecule type" value="Genomic_DNA"/>
</dbReference>
<dbReference type="InterPro" id="IPR032466">
    <property type="entry name" value="Metal_Hydrolase"/>
</dbReference>